<proteinExistence type="predicted"/>
<dbReference type="PhylomeDB" id="Q7NLA2"/>
<dbReference type="AlphaFoldDB" id="Q7NLA2"/>
<sequence>MPRYNGIPSALKRSEPGIQSTQVISLWRTVRPPTMTTSNGQPPEFSFRLDRIEAIVAANSEQITANTTAITRLEANQAALSERVNIMAERVDTVSESVNQVSRIALAILQRVDSTQTEIRDLQTDMRGLQLENRRILDILQQRRGDG</sequence>
<dbReference type="EnsemblBacteria" id="BAC89165">
    <property type="protein sequence ID" value="BAC89165"/>
    <property type="gene ID" value="BAC89165"/>
</dbReference>
<dbReference type="Proteomes" id="UP000000557">
    <property type="component" value="Chromosome"/>
</dbReference>
<dbReference type="EMBL" id="BA000045">
    <property type="protein sequence ID" value="BAC89165.1"/>
    <property type="molecule type" value="Genomic_DNA"/>
</dbReference>
<evidence type="ECO:0000313" key="1">
    <source>
        <dbReference type="EMBL" id="BAC89165.1"/>
    </source>
</evidence>
<dbReference type="KEGG" id="gvi:glr1224"/>
<evidence type="ECO:0000313" key="2">
    <source>
        <dbReference type="Proteomes" id="UP000000557"/>
    </source>
</evidence>
<reference evidence="1 2" key="2">
    <citation type="journal article" date="2003" name="DNA Res.">
        <title>Complete genome structure of Gloeobacter violaceus PCC 7421, a cyanobacterium that lacks thylakoids (supplement).</title>
        <authorList>
            <person name="Nakamura Y."/>
            <person name="Kaneko T."/>
            <person name="Sato S."/>
            <person name="Mimuro M."/>
            <person name="Miyashita H."/>
            <person name="Tsuchiya T."/>
            <person name="Sasamoto S."/>
            <person name="Watanabe A."/>
            <person name="Kawashima K."/>
            <person name="Kishida Y."/>
            <person name="Kiyokawa C."/>
            <person name="Kohara M."/>
            <person name="Matsumoto M."/>
            <person name="Matsuno A."/>
            <person name="Nakazaki N."/>
            <person name="Shimpo S."/>
            <person name="Takeuchi C."/>
            <person name="Yamada M."/>
            <person name="Tabata S."/>
        </authorList>
    </citation>
    <scope>NUCLEOTIDE SEQUENCE [LARGE SCALE GENOMIC DNA]</scope>
    <source>
        <strain evidence="2">ATCC 29082 / PCC 7421</strain>
    </source>
</reference>
<organism evidence="1 2">
    <name type="scientific">Gloeobacter violaceus (strain ATCC 29082 / PCC 7421)</name>
    <dbReference type="NCBI Taxonomy" id="251221"/>
    <lineage>
        <taxon>Bacteria</taxon>
        <taxon>Bacillati</taxon>
        <taxon>Cyanobacteriota</taxon>
        <taxon>Cyanophyceae</taxon>
        <taxon>Gloeobacterales</taxon>
        <taxon>Gloeobacteraceae</taxon>
        <taxon>Gloeobacter</taxon>
    </lineage>
</organism>
<dbReference type="Gene3D" id="1.20.5.340">
    <property type="match status" value="1"/>
</dbReference>
<keyword evidence="2" id="KW-1185">Reference proteome</keyword>
<dbReference type="PATRIC" id="fig|251221.4.peg.1247"/>
<accession>Q7NLA2</accession>
<dbReference type="HOGENOM" id="CLU_119941_0_0_3"/>
<dbReference type="InParanoid" id="Q7NLA2"/>
<name>Q7NLA2_GLOVI</name>
<gene>
    <name evidence="1" type="ordered locus">glr1224</name>
</gene>
<protein>
    <submittedName>
        <fullName evidence="1">Glr1224 protein</fullName>
    </submittedName>
</protein>
<dbReference type="OrthoDB" id="518166at2"/>
<reference evidence="1 2" key="1">
    <citation type="journal article" date="2003" name="DNA Res.">
        <title>Complete genome structure of Gloeobacter violaceus PCC 7421, a cyanobacterium that lacks thylakoids.</title>
        <authorList>
            <person name="Nakamura Y."/>
            <person name="Kaneko T."/>
            <person name="Sato S."/>
            <person name="Mimuro M."/>
            <person name="Miyashita H."/>
            <person name="Tsuchiya T."/>
            <person name="Sasamoto S."/>
            <person name="Watanabe A."/>
            <person name="Kawashima K."/>
            <person name="Kishida Y."/>
            <person name="Kiyokawa C."/>
            <person name="Kohara M."/>
            <person name="Matsumoto M."/>
            <person name="Matsuno A."/>
            <person name="Nakazaki N."/>
            <person name="Shimpo S."/>
            <person name="Takeuchi C."/>
            <person name="Yamada M."/>
            <person name="Tabata S."/>
        </authorList>
    </citation>
    <scope>NUCLEOTIDE SEQUENCE [LARGE SCALE GENOMIC DNA]</scope>
    <source>
        <strain evidence="2">ATCC 29082 / PCC 7421</strain>
    </source>
</reference>